<reference evidence="3" key="2">
    <citation type="submission" date="2013-09" db="EMBL/GenBank/DDBJ databases">
        <authorList>
            <person name="Wang G."/>
            <person name="Yang Y."/>
            <person name="Su Y."/>
        </authorList>
    </citation>
    <scope>NUCLEOTIDE SEQUENCE</scope>
    <source>
        <strain evidence="3">ATCC 39006</strain>
    </source>
</reference>
<dbReference type="Proteomes" id="UP000233778">
    <property type="component" value="Chromosome"/>
</dbReference>
<evidence type="ECO:0000313" key="5">
    <source>
        <dbReference type="Proteomes" id="UP000233778"/>
    </source>
</evidence>
<reference evidence="3 4" key="1">
    <citation type="journal article" date="2013" name="Genome Announc.">
        <title>Draft genome sequence of Serratia sp. strain ATCC 39006, a model bacterium for analysis of the biosynthesis and regulation of prodigiosin, a carbapenem, and gas vesicles.</title>
        <authorList>
            <person name="Fineran P.C."/>
            <person name="Iglesias Cans M.C."/>
            <person name="Ramsay J.P."/>
            <person name="Wilf N.M."/>
            <person name="Cossyleon D."/>
            <person name="McNeil M.B."/>
            <person name="Williamson N.R."/>
            <person name="Monson R.E."/>
            <person name="Becher S.A."/>
            <person name="Stanton J.A."/>
            <person name="Brugger K."/>
            <person name="Brown S.D."/>
            <person name="Salmond G.P."/>
        </authorList>
    </citation>
    <scope>NUCLEOTIDE SEQUENCE [LARGE SCALE GENOMIC DNA]</scope>
    <source>
        <strain evidence="3">ATCC 39006</strain>
        <strain evidence="4">ATCC 39006 / SC 11482</strain>
    </source>
</reference>
<keyword evidence="1" id="KW-0812">Transmembrane</keyword>
<accession>A0A2I5T7H3</accession>
<evidence type="ECO:0000313" key="3">
    <source>
        <dbReference type="EMBL" id="AUH04816.1"/>
    </source>
</evidence>
<dbReference type="KEGG" id="serq:CWC46_12155"/>
<feature type="transmembrane region" description="Helical" evidence="1">
    <location>
        <begin position="32"/>
        <end position="52"/>
    </location>
</feature>
<gene>
    <name evidence="2" type="ORF">CWC46_12155</name>
    <name evidence="3" type="ORF">Ser39006_012160</name>
</gene>
<protein>
    <submittedName>
        <fullName evidence="3">Uncharacterized protein</fullName>
    </submittedName>
</protein>
<feature type="transmembrane region" description="Helical" evidence="1">
    <location>
        <begin position="7"/>
        <end position="26"/>
    </location>
</feature>
<dbReference type="Proteomes" id="UP000017700">
    <property type="component" value="Chromosome"/>
</dbReference>
<evidence type="ECO:0000313" key="2">
    <source>
        <dbReference type="EMBL" id="AUH00496.1"/>
    </source>
</evidence>
<keyword evidence="4" id="KW-1185">Reference proteome</keyword>
<keyword evidence="1" id="KW-1133">Transmembrane helix</keyword>
<dbReference type="AlphaFoldDB" id="A0A2I5T7H3"/>
<proteinExistence type="predicted"/>
<dbReference type="EMBL" id="CP025084">
    <property type="protein sequence ID" value="AUH04816.1"/>
    <property type="molecule type" value="Genomic_DNA"/>
</dbReference>
<organism evidence="3 4">
    <name type="scientific">Serratia sp. (strain ATCC 39006)</name>
    <name type="common">Prodigiosinella confusarubida</name>
    <dbReference type="NCBI Taxonomy" id="104623"/>
    <lineage>
        <taxon>Bacteria</taxon>
        <taxon>Pseudomonadati</taxon>
        <taxon>Pseudomonadota</taxon>
        <taxon>Gammaproteobacteria</taxon>
        <taxon>Enterobacterales</taxon>
        <taxon>Pectobacteriaceae</taxon>
        <taxon>Prodigiosinella</taxon>
    </lineage>
</organism>
<keyword evidence="1" id="KW-0472">Membrane</keyword>
<name>A0A2I5T7H3_SERS3</name>
<evidence type="ECO:0000313" key="4">
    <source>
        <dbReference type="Proteomes" id="UP000017700"/>
    </source>
</evidence>
<sequence length="65" mass="7250">MGLRYAIADILLMAVTFGAAMVTMKIRVDDPSVSYISLNVGIISLVIMLLAYRDKTWLFISVIRV</sequence>
<reference evidence="3" key="4">
    <citation type="submission" date="2017-11" db="EMBL/GenBank/DDBJ databases">
        <title>Complete genome sequence of Serratia sp. ATCC 39006.</title>
        <authorList>
            <person name="Hampton H.G."/>
            <person name="Jackson S.A."/>
            <person name="Jauregui R."/>
            <person name="Poulter G.T.M."/>
            <person name="Salmond G.P.C."/>
            <person name="Fineran P.C."/>
        </authorList>
    </citation>
    <scope>NUCLEOTIDE SEQUENCE</scope>
    <source>
        <strain evidence="3">ATCC 39006</strain>
    </source>
</reference>
<evidence type="ECO:0000256" key="1">
    <source>
        <dbReference type="SAM" id="Phobius"/>
    </source>
</evidence>
<dbReference type="KEGG" id="sera:Ser39006_012160"/>
<dbReference type="EMBL" id="CP025085">
    <property type="protein sequence ID" value="AUH00496.1"/>
    <property type="molecule type" value="Genomic_DNA"/>
</dbReference>
<reference evidence="2 5" key="3">
    <citation type="submission" date="2017-11" db="EMBL/GenBank/DDBJ databases">
        <title>Complete genome sequence of Serratia sp. ATCC 39006 LacA.</title>
        <authorList>
            <person name="Hampton H.G."/>
            <person name="Jackson S.A."/>
            <person name="Jauregui R."/>
            <person name="Poulter G.T.M."/>
            <person name="Salmond G.P.C."/>
            <person name="Fineran P.C."/>
        </authorList>
    </citation>
    <scope>NUCLEOTIDE SEQUENCE [LARGE SCALE GENOMIC DNA]</scope>
    <source>
        <strain evidence="2 5">ATCC 39006</strain>
    </source>
</reference>